<name>A0A0A9FZP1_ARUDO</name>
<organism evidence="1">
    <name type="scientific">Arundo donax</name>
    <name type="common">Giant reed</name>
    <name type="synonym">Donax arundinaceus</name>
    <dbReference type="NCBI Taxonomy" id="35708"/>
    <lineage>
        <taxon>Eukaryota</taxon>
        <taxon>Viridiplantae</taxon>
        <taxon>Streptophyta</taxon>
        <taxon>Embryophyta</taxon>
        <taxon>Tracheophyta</taxon>
        <taxon>Spermatophyta</taxon>
        <taxon>Magnoliopsida</taxon>
        <taxon>Liliopsida</taxon>
        <taxon>Poales</taxon>
        <taxon>Poaceae</taxon>
        <taxon>PACMAD clade</taxon>
        <taxon>Arundinoideae</taxon>
        <taxon>Arundineae</taxon>
        <taxon>Arundo</taxon>
    </lineage>
</organism>
<evidence type="ECO:0000313" key="1">
    <source>
        <dbReference type="EMBL" id="JAE18315.1"/>
    </source>
</evidence>
<accession>A0A0A9FZP1</accession>
<protein>
    <submittedName>
        <fullName evidence="1">Uncharacterized protein</fullName>
    </submittedName>
</protein>
<reference evidence="1" key="1">
    <citation type="submission" date="2014-09" db="EMBL/GenBank/DDBJ databases">
        <authorList>
            <person name="Magalhaes I.L.F."/>
            <person name="Oliveira U."/>
            <person name="Santos F.R."/>
            <person name="Vidigal T.H.D.A."/>
            <person name="Brescovit A.D."/>
            <person name="Santos A.J."/>
        </authorList>
    </citation>
    <scope>NUCLEOTIDE SEQUENCE</scope>
    <source>
        <tissue evidence="1">Shoot tissue taken approximately 20 cm above the soil surface</tissue>
    </source>
</reference>
<proteinExistence type="predicted"/>
<sequence>MFREYVDLSYIKGGLNPKWLKSQQKCGFPVQ</sequence>
<dbReference type="AlphaFoldDB" id="A0A0A9FZP1"/>
<dbReference type="EMBL" id="GBRH01179581">
    <property type="protein sequence ID" value="JAE18315.1"/>
    <property type="molecule type" value="Transcribed_RNA"/>
</dbReference>
<reference evidence="1" key="2">
    <citation type="journal article" date="2015" name="Data Brief">
        <title>Shoot transcriptome of the giant reed, Arundo donax.</title>
        <authorList>
            <person name="Barrero R.A."/>
            <person name="Guerrero F.D."/>
            <person name="Moolhuijzen P."/>
            <person name="Goolsby J.A."/>
            <person name="Tidwell J."/>
            <person name="Bellgard S.E."/>
            <person name="Bellgard M.I."/>
        </authorList>
    </citation>
    <scope>NUCLEOTIDE SEQUENCE</scope>
    <source>
        <tissue evidence="1">Shoot tissue taken approximately 20 cm above the soil surface</tissue>
    </source>
</reference>